<evidence type="ECO:0008006" key="3">
    <source>
        <dbReference type="Google" id="ProtNLM"/>
    </source>
</evidence>
<dbReference type="EMBL" id="CAJOBE010022997">
    <property type="protein sequence ID" value="CAF4253992.1"/>
    <property type="molecule type" value="Genomic_DNA"/>
</dbReference>
<evidence type="ECO:0000313" key="1">
    <source>
        <dbReference type="EMBL" id="CAF4253992.1"/>
    </source>
</evidence>
<proteinExistence type="predicted"/>
<feature type="non-terminal residue" evidence="1">
    <location>
        <position position="1"/>
    </location>
</feature>
<comment type="caution">
    <text evidence="1">The sequence shown here is derived from an EMBL/GenBank/DDBJ whole genome shotgun (WGS) entry which is preliminary data.</text>
</comment>
<name>A0A820EX95_9BILA</name>
<dbReference type="Pfam" id="PF00653">
    <property type="entry name" value="BIR"/>
    <property type="match status" value="1"/>
</dbReference>
<dbReference type="GO" id="GO:0005737">
    <property type="term" value="C:cytoplasm"/>
    <property type="evidence" value="ECO:0007669"/>
    <property type="project" value="TreeGrafter"/>
</dbReference>
<dbReference type="Proteomes" id="UP000663874">
    <property type="component" value="Unassembled WGS sequence"/>
</dbReference>
<dbReference type="CDD" id="cd00022">
    <property type="entry name" value="BIR"/>
    <property type="match status" value="1"/>
</dbReference>
<sequence length="89" mass="10084">IPSRQATFEIWTNESSPAVNDLVKAGFFYTGIENVVTCFYCNESLKNWGKNANPLIEHIRWFPHCAYAKQLSGSELYGKIQKAKSIQKG</sequence>
<reference evidence="1" key="1">
    <citation type="submission" date="2021-02" db="EMBL/GenBank/DDBJ databases">
        <authorList>
            <person name="Nowell W R."/>
        </authorList>
    </citation>
    <scope>NUCLEOTIDE SEQUENCE</scope>
</reference>
<dbReference type="InterPro" id="IPR001370">
    <property type="entry name" value="BIR_rpt"/>
</dbReference>
<dbReference type="SMART" id="SM00238">
    <property type="entry name" value="BIR"/>
    <property type="match status" value="1"/>
</dbReference>
<dbReference type="SUPFAM" id="SSF57924">
    <property type="entry name" value="Inhibitor of apoptosis (IAP) repeat"/>
    <property type="match status" value="1"/>
</dbReference>
<dbReference type="PANTHER" id="PTHR10044:SF139">
    <property type="entry name" value="DEATH-ASSOCIATED INHIBITOR OF APOPTOSIS 2"/>
    <property type="match status" value="1"/>
</dbReference>
<protein>
    <recommendedName>
        <fullName evidence="3">Inhibitor of apoptosis 2</fullName>
    </recommendedName>
</protein>
<accession>A0A820EX95</accession>
<dbReference type="GO" id="GO:0051726">
    <property type="term" value="P:regulation of cell cycle"/>
    <property type="evidence" value="ECO:0007669"/>
    <property type="project" value="TreeGrafter"/>
</dbReference>
<organism evidence="1 2">
    <name type="scientific">Rotaria sordida</name>
    <dbReference type="NCBI Taxonomy" id="392033"/>
    <lineage>
        <taxon>Eukaryota</taxon>
        <taxon>Metazoa</taxon>
        <taxon>Spiralia</taxon>
        <taxon>Gnathifera</taxon>
        <taxon>Rotifera</taxon>
        <taxon>Eurotatoria</taxon>
        <taxon>Bdelloidea</taxon>
        <taxon>Philodinida</taxon>
        <taxon>Philodinidae</taxon>
        <taxon>Rotaria</taxon>
    </lineage>
</organism>
<dbReference type="PROSITE" id="PS50143">
    <property type="entry name" value="BIR_REPEAT_2"/>
    <property type="match status" value="1"/>
</dbReference>
<dbReference type="InterPro" id="IPR050784">
    <property type="entry name" value="IAP"/>
</dbReference>
<dbReference type="PANTHER" id="PTHR10044">
    <property type="entry name" value="INHIBITOR OF APOPTOSIS"/>
    <property type="match status" value="1"/>
</dbReference>
<dbReference type="GO" id="GO:0043066">
    <property type="term" value="P:negative regulation of apoptotic process"/>
    <property type="evidence" value="ECO:0007669"/>
    <property type="project" value="TreeGrafter"/>
</dbReference>
<gene>
    <name evidence="1" type="ORF">FNK824_LOCUS38752</name>
</gene>
<dbReference type="AlphaFoldDB" id="A0A820EX95"/>
<dbReference type="Gene3D" id="1.10.1170.10">
    <property type="entry name" value="Inhibitor Of Apoptosis Protein (2mihbC-IAP-1), Chain A"/>
    <property type="match status" value="1"/>
</dbReference>
<dbReference type="GO" id="GO:0005634">
    <property type="term" value="C:nucleus"/>
    <property type="evidence" value="ECO:0007669"/>
    <property type="project" value="TreeGrafter"/>
</dbReference>
<dbReference type="GO" id="GO:0043027">
    <property type="term" value="F:cysteine-type endopeptidase inhibitor activity involved in apoptotic process"/>
    <property type="evidence" value="ECO:0007669"/>
    <property type="project" value="TreeGrafter"/>
</dbReference>
<evidence type="ECO:0000313" key="2">
    <source>
        <dbReference type="Proteomes" id="UP000663874"/>
    </source>
</evidence>